<reference evidence="3 4" key="1">
    <citation type="journal article" date="2017" name="Mycologia">
        <title>Bifiguratus adelaidae, gen. et sp. nov., a new member of Mucoromycotina in endophytic and soil-dwelling habitats.</title>
        <authorList>
            <person name="Torres-Cruz T.J."/>
            <person name="Billingsley Tobias T.L."/>
            <person name="Almatruk M."/>
            <person name="Hesse C."/>
            <person name="Kuske C.R."/>
            <person name="Desiro A."/>
            <person name="Benucci G.M."/>
            <person name="Bonito G."/>
            <person name="Stajich J.E."/>
            <person name="Dunlap C."/>
            <person name="Arnold A.E."/>
            <person name="Porras-Alfaro A."/>
        </authorList>
    </citation>
    <scope>NUCLEOTIDE SEQUENCE [LARGE SCALE GENOMIC DNA]</scope>
    <source>
        <strain evidence="3 4">AZ0501</strain>
    </source>
</reference>
<gene>
    <name evidence="3" type="ORF">BZG36_03103</name>
</gene>
<dbReference type="InterPro" id="IPR011050">
    <property type="entry name" value="Pectin_lyase_fold/virulence"/>
</dbReference>
<dbReference type="EMBL" id="MVBO01000079">
    <property type="protein sequence ID" value="OZJ03560.1"/>
    <property type="molecule type" value="Genomic_DNA"/>
</dbReference>
<comment type="caution">
    <text evidence="3">The sequence shown here is derived from an EMBL/GenBank/DDBJ whole genome shotgun (WGS) entry which is preliminary data.</text>
</comment>
<evidence type="ECO:0000256" key="1">
    <source>
        <dbReference type="SAM" id="SignalP"/>
    </source>
</evidence>
<evidence type="ECO:0000259" key="2">
    <source>
        <dbReference type="PROSITE" id="PS50927"/>
    </source>
</evidence>
<feature type="chain" id="PRO_5012605119" description="Bulb-type lectin domain-containing protein" evidence="1">
    <location>
        <begin position="18"/>
        <end position="422"/>
    </location>
</feature>
<dbReference type="PROSITE" id="PS50927">
    <property type="entry name" value="BULB_LECTIN"/>
    <property type="match status" value="1"/>
</dbReference>
<dbReference type="SUPFAM" id="SSF51110">
    <property type="entry name" value="alpha-D-mannose-specific plant lectins"/>
    <property type="match status" value="1"/>
</dbReference>
<dbReference type="InterPro" id="IPR012334">
    <property type="entry name" value="Pectin_lyas_fold"/>
</dbReference>
<dbReference type="AlphaFoldDB" id="A0A261XYW8"/>
<dbReference type="OrthoDB" id="2587928at2759"/>
<dbReference type="Gene3D" id="2.160.20.10">
    <property type="entry name" value="Single-stranded right-handed beta-helix, Pectin lyase-like"/>
    <property type="match status" value="1"/>
</dbReference>
<feature type="signal peptide" evidence="1">
    <location>
        <begin position="1"/>
        <end position="17"/>
    </location>
</feature>
<protein>
    <recommendedName>
        <fullName evidence="2">Bulb-type lectin domain-containing protein</fullName>
    </recommendedName>
</protein>
<dbReference type="Proteomes" id="UP000242875">
    <property type="component" value="Unassembled WGS sequence"/>
</dbReference>
<dbReference type="Gene3D" id="2.90.10.10">
    <property type="entry name" value="Bulb-type lectin domain"/>
    <property type="match status" value="1"/>
</dbReference>
<dbReference type="InterPro" id="IPR036426">
    <property type="entry name" value="Bulb-type_lectin_dom_sf"/>
</dbReference>
<dbReference type="PROSITE" id="PS51257">
    <property type="entry name" value="PROKAR_LIPOPROTEIN"/>
    <property type="match status" value="1"/>
</dbReference>
<dbReference type="InterPro" id="IPR001480">
    <property type="entry name" value="Bulb-type_lectin_dom"/>
</dbReference>
<keyword evidence="1" id="KW-0732">Signal</keyword>
<keyword evidence="4" id="KW-1185">Reference proteome</keyword>
<sequence>MISRILWIAGCIASAAASCISQGDQRTINSVFKSGGAGTVVQLCPTAVITITGTIQFTADHQELSTQGYPTDNTRAIIKLNAQGGNASTLISGSYLSGIRLLNIQVDGDRAGNGFLSGGGANIEVGGGGNGLVVSHVASRNPRGWSCLHIIEGGISSNVCTNATVTNNDIGPCGQEGTNAAGQGRWADGISFACTHSLVSGNKITGSTDGGIVIFGAPGTRVTKNTLTSSSTNKGFGAIVHSPNAAFADDASCPYATQLLFNQSPHFSYWKAGLKSPYSLQSGFVQAIQEPYYFICPTGPLPSTQTFGPNGLSMAPGTVAQLHDNILITYQTDNNLVVYNTSSASWIPEWASGHTLPNGASCGRTCDLVFQGDGNLVTYANGKAMWETYTNGKGKKLVFRNRAPWIEVLDASGTVIWSTASA</sequence>
<organism evidence="3 4">
    <name type="scientific">Bifiguratus adelaidae</name>
    <dbReference type="NCBI Taxonomy" id="1938954"/>
    <lineage>
        <taxon>Eukaryota</taxon>
        <taxon>Fungi</taxon>
        <taxon>Fungi incertae sedis</taxon>
        <taxon>Mucoromycota</taxon>
        <taxon>Mucoromycotina</taxon>
        <taxon>Endogonomycetes</taxon>
        <taxon>Endogonales</taxon>
        <taxon>Endogonales incertae sedis</taxon>
        <taxon>Bifiguratus</taxon>
    </lineage>
</organism>
<name>A0A261XYW8_9FUNG</name>
<accession>A0A261XYW8</accession>
<proteinExistence type="predicted"/>
<evidence type="ECO:0000313" key="4">
    <source>
        <dbReference type="Proteomes" id="UP000242875"/>
    </source>
</evidence>
<dbReference type="SUPFAM" id="SSF51126">
    <property type="entry name" value="Pectin lyase-like"/>
    <property type="match status" value="1"/>
</dbReference>
<evidence type="ECO:0000313" key="3">
    <source>
        <dbReference type="EMBL" id="OZJ03560.1"/>
    </source>
</evidence>
<feature type="domain" description="Bulb-type lectin" evidence="2">
    <location>
        <begin position="298"/>
        <end position="422"/>
    </location>
</feature>